<dbReference type="InterPro" id="IPR003759">
    <property type="entry name" value="Cbl-bd_cap"/>
</dbReference>
<dbReference type="Pfam" id="PF02607">
    <property type="entry name" value="B12-binding_2"/>
    <property type="match status" value="1"/>
</dbReference>
<dbReference type="PANTHER" id="PTHR30204">
    <property type="entry name" value="REDOX-CYCLING DRUG-SENSING TRANSCRIPTIONAL ACTIVATOR SOXR"/>
    <property type="match status" value="1"/>
</dbReference>
<dbReference type="Pfam" id="PF13411">
    <property type="entry name" value="MerR_1"/>
    <property type="match status" value="1"/>
</dbReference>
<dbReference type="CDD" id="cd01104">
    <property type="entry name" value="HTH_MlrA-CarA"/>
    <property type="match status" value="1"/>
</dbReference>
<comment type="caution">
    <text evidence="6">The sequence shown here is derived from an EMBL/GenBank/DDBJ whole genome shotgun (WGS) entry which is preliminary data.</text>
</comment>
<evidence type="ECO:0000259" key="4">
    <source>
        <dbReference type="PROSITE" id="PS50937"/>
    </source>
</evidence>
<evidence type="ECO:0000256" key="3">
    <source>
        <dbReference type="ARBA" id="ARBA00023163"/>
    </source>
</evidence>
<dbReference type="EMBL" id="JARMAB010000025">
    <property type="protein sequence ID" value="MED1204677.1"/>
    <property type="molecule type" value="Genomic_DNA"/>
</dbReference>
<dbReference type="Proteomes" id="UP001341444">
    <property type="component" value="Unassembled WGS sequence"/>
</dbReference>
<dbReference type="PROSITE" id="PS50937">
    <property type="entry name" value="HTH_MERR_2"/>
    <property type="match status" value="1"/>
</dbReference>
<reference evidence="6 7" key="1">
    <citation type="submission" date="2023-03" db="EMBL/GenBank/DDBJ databases">
        <title>Bacillus Genome Sequencing.</title>
        <authorList>
            <person name="Dunlap C."/>
        </authorList>
    </citation>
    <scope>NUCLEOTIDE SEQUENCE [LARGE SCALE GENOMIC DNA]</scope>
    <source>
        <strain evidence="6 7">B-23453</strain>
    </source>
</reference>
<keyword evidence="2" id="KW-0238">DNA-binding</keyword>
<dbReference type="InterPro" id="IPR009061">
    <property type="entry name" value="DNA-bd_dom_put_sf"/>
</dbReference>
<evidence type="ECO:0000259" key="5">
    <source>
        <dbReference type="PROSITE" id="PS51332"/>
    </source>
</evidence>
<dbReference type="SUPFAM" id="SSF52242">
    <property type="entry name" value="Cobalamin (vitamin B12)-binding domain"/>
    <property type="match status" value="1"/>
</dbReference>
<dbReference type="InterPro" id="IPR006158">
    <property type="entry name" value="Cobalamin-bd"/>
</dbReference>
<evidence type="ECO:0000256" key="1">
    <source>
        <dbReference type="ARBA" id="ARBA00023015"/>
    </source>
</evidence>
<feature type="domain" description="B12-binding" evidence="5">
    <location>
        <begin position="183"/>
        <end position="305"/>
    </location>
</feature>
<evidence type="ECO:0000313" key="7">
    <source>
        <dbReference type="Proteomes" id="UP001341444"/>
    </source>
</evidence>
<sequence>MFGIKKVAELTGIPPVTLRAWERRYDVIKPTRTEKGQRRYSQKDVKDLLWVKHQKEDFGIPVHQAMELLKNKVDEPLLSLPEREAEPSIKEQKPKDLYEIHIDRILEALVHYDTGAANQMINLCFSMFDFEDVFHYIIVPILKRVGDEWAQNRLSVIQEHFISQFLERRLLSFFQDLTVNTSNVRAVAFCPPNEHHHIGLLLFSLFLKRRGIDVLFLGENTPTEDLLPLIQMNNVKFICMSVTYQDHAKHLEKVIKELSDSKLGLTFIIGGQASPDISETLRPYVLANDLASWKKWFHTIAPHSS</sequence>
<dbReference type="PROSITE" id="PS51332">
    <property type="entry name" value="B12_BINDING"/>
    <property type="match status" value="1"/>
</dbReference>
<dbReference type="Gene3D" id="3.40.50.280">
    <property type="entry name" value="Cobalamin-binding domain"/>
    <property type="match status" value="1"/>
</dbReference>
<gene>
    <name evidence="6" type="ORF">P4T90_16650</name>
</gene>
<dbReference type="InterPro" id="IPR047057">
    <property type="entry name" value="MerR_fam"/>
</dbReference>
<dbReference type="Pfam" id="PF02310">
    <property type="entry name" value="B12-binding"/>
    <property type="match status" value="1"/>
</dbReference>
<dbReference type="InterPro" id="IPR036724">
    <property type="entry name" value="Cobalamin-bd_sf"/>
</dbReference>
<dbReference type="CDD" id="cd02065">
    <property type="entry name" value="B12-binding_like"/>
    <property type="match status" value="1"/>
</dbReference>
<dbReference type="InterPro" id="IPR036594">
    <property type="entry name" value="Meth_synthase_dom"/>
</dbReference>
<proteinExistence type="predicted"/>
<dbReference type="PANTHER" id="PTHR30204:SF67">
    <property type="entry name" value="HTH-TYPE TRANSCRIPTIONAL REGULATOR MLRA-RELATED"/>
    <property type="match status" value="1"/>
</dbReference>
<evidence type="ECO:0000256" key="2">
    <source>
        <dbReference type="ARBA" id="ARBA00023125"/>
    </source>
</evidence>
<accession>A0ABU6MN99</accession>
<keyword evidence="3" id="KW-0804">Transcription</keyword>
<dbReference type="SUPFAM" id="SSF46955">
    <property type="entry name" value="Putative DNA-binding domain"/>
    <property type="match status" value="1"/>
</dbReference>
<keyword evidence="7" id="KW-1185">Reference proteome</keyword>
<keyword evidence="1" id="KW-0805">Transcription regulation</keyword>
<protein>
    <submittedName>
        <fullName evidence="6">MerR family transcriptional regulator</fullName>
    </submittedName>
</protein>
<dbReference type="InterPro" id="IPR000551">
    <property type="entry name" value="MerR-type_HTH_dom"/>
</dbReference>
<dbReference type="RefSeq" id="WP_066268300.1">
    <property type="nucleotide sequence ID" value="NZ_JARMAB010000025.1"/>
</dbReference>
<feature type="domain" description="HTH merR-type" evidence="4">
    <location>
        <begin position="1"/>
        <end position="71"/>
    </location>
</feature>
<name>A0ABU6MN99_9BACI</name>
<organism evidence="6 7">
    <name type="scientific">Heyndrickxia acidicola</name>
    <dbReference type="NCBI Taxonomy" id="209389"/>
    <lineage>
        <taxon>Bacteria</taxon>
        <taxon>Bacillati</taxon>
        <taxon>Bacillota</taxon>
        <taxon>Bacilli</taxon>
        <taxon>Bacillales</taxon>
        <taxon>Bacillaceae</taxon>
        <taxon>Heyndrickxia</taxon>
    </lineage>
</organism>
<dbReference type="Gene3D" id="1.10.1240.10">
    <property type="entry name" value="Methionine synthase domain"/>
    <property type="match status" value="1"/>
</dbReference>
<evidence type="ECO:0000313" key="6">
    <source>
        <dbReference type="EMBL" id="MED1204677.1"/>
    </source>
</evidence>
<dbReference type="SMART" id="SM00422">
    <property type="entry name" value="HTH_MERR"/>
    <property type="match status" value="1"/>
</dbReference>
<dbReference type="Gene3D" id="1.10.1660.10">
    <property type="match status" value="1"/>
</dbReference>